<dbReference type="RefSeq" id="WP_343971011.1">
    <property type="nucleotide sequence ID" value="NZ_BAAAJG010000002.1"/>
</dbReference>
<protein>
    <recommendedName>
        <fullName evidence="4">ABC transporter permease</fullName>
    </recommendedName>
</protein>
<evidence type="ECO:0000256" key="1">
    <source>
        <dbReference type="SAM" id="Phobius"/>
    </source>
</evidence>
<keyword evidence="1" id="KW-1133">Transmembrane helix</keyword>
<feature type="transmembrane region" description="Helical" evidence="1">
    <location>
        <begin position="167"/>
        <end position="188"/>
    </location>
</feature>
<name>A0ABW4FK65_9PSEU</name>
<comment type="caution">
    <text evidence="2">The sequence shown here is derived from an EMBL/GenBank/DDBJ whole genome shotgun (WGS) entry which is preliminary data.</text>
</comment>
<keyword evidence="1" id="KW-0812">Transmembrane</keyword>
<organism evidence="2 3">
    <name type="scientific">Pseudonocardia aurantiaca</name>
    <dbReference type="NCBI Taxonomy" id="75290"/>
    <lineage>
        <taxon>Bacteria</taxon>
        <taxon>Bacillati</taxon>
        <taxon>Actinomycetota</taxon>
        <taxon>Actinomycetes</taxon>
        <taxon>Pseudonocardiales</taxon>
        <taxon>Pseudonocardiaceae</taxon>
        <taxon>Pseudonocardia</taxon>
    </lineage>
</organism>
<sequence length="232" mass="25019">MRRVLDVARIQTVNWPWVLAWPVGLLALILVFNIVLFGAIGDAAPPDGRTTGALMSIYFVMLVVHLQTITQMFPFALGMGVTRRTFYAGTALLVTAQAAVYGVVLAALRLVESGTGGWGVGVRFFGLPFLVQSNVFAQWLAYTVPFLAVSAIGVFMGVVFKRWGQPGVYMVSLGSAVVLGGLAVLITWQRWWPAVGSFFTSQSTLVLLTVYPLLIALVLGGAGWLAIRRATP</sequence>
<keyword evidence="1" id="KW-0472">Membrane</keyword>
<dbReference type="Proteomes" id="UP001597145">
    <property type="component" value="Unassembled WGS sequence"/>
</dbReference>
<dbReference type="EMBL" id="JBHUCP010000009">
    <property type="protein sequence ID" value="MFD1530958.1"/>
    <property type="molecule type" value="Genomic_DNA"/>
</dbReference>
<feature type="transmembrane region" description="Helical" evidence="1">
    <location>
        <begin position="52"/>
        <end position="73"/>
    </location>
</feature>
<evidence type="ECO:0008006" key="4">
    <source>
        <dbReference type="Google" id="ProtNLM"/>
    </source>
</evidence>
<evidence type="ECO:0000313" key="2">
    <source>
        <dbReference type="EMBL" id="MFD1530958.1"/>
    </source>
</evidence>
<feature type="transmembrane region" description="Helical" evidence="1">
    <location>
        <begin position="85"/>
        <end position="108"/>
    </location>
</feature>
<accession>A0ABW4FK65</accession>
<feature type="transmembrane region" description="Helical" evidence="1">
    <location>
        <begin position="208"/>
        <end position="227"/>
    </location>
</feature>
<gene>
    <name evidence="2" type="ORF">ACFSCY_16065</name>
</gene>
<reference evidence="3" key="1">
    <citation type="journal article" date="2019" name="Int. J. Syst. Evol. Microbiol.">
        <title>The Global Catalogue of Microorganisms (GCM) 10K type strain sequencing project: providing services to taxonomists for standard genome sequencing and annotation.</title>
        <authorList>
            <consortium name="The Broad Institute Genomics Platform"/>
            <consortium name="The Broad Institute Genome Sequencing Center for Infectious Disease"/>
            <person name="Wu L."/>
            <person name="Ma J."/>
        </authorList>
    </citation>
    <scope>NUCLEOTIDE SEQUENCE [LARGE SCALE GENOMIC DNA]</scope>
    <source>
        <strain evidence="3">JCM 12165</strain>
    </source>
</reference>
<feature type="transmembrane region" description="Helical" evidence="1">
    <location>
        <begin position="139"/>
        <end position="160"/>
    </location>
</feature>
<evidence type="ECO:0000313" key="3">
    <source>
        <dbReference type="Proteomes" id="UP001597145"/>
    </source>
</evidence>
<proteinExistence type="predicted"/>
<keyword evidence="3" id="KW-1185">Reference proteome</keyword>
<feature type="transmembrane region" description="Helical" evidence="1">
    <location>
        <begin position="20"/>
        <end position="40"/>
    </location>
</feature>